<evidence type="ECO:0000313" key="12">
    <source>
        <dbReference type="Proteomes" id="UP000677054"/>
    </source>
</evidence>
<keyword evidence="12" id="KW-1185">Reference proteome</keyword>
<dbReference type="AlphaFoldDB" id="A0A7R8X722"/>
<evidence type="ECO:0000256" key="2">
    <source>
        <dbReference type="ARBA" id="ARBA00004259"/>
    </source>
</evidence>
<evidence type="ECO:0000256" key="10">
    <source>
        <dbReference type="SAM" id="Phobius"/>
    </source>
</evidence>
<dbReference type="PANTHER" id="PTHR13416">
    <property type="match status" value="1"/>
</dbReference>
<name>A0A7R8X722_9CRUS</name>
<dbReference type="GO" id="GO:0005637">
    <property type="term" value="C:nuclear inner membrane"/>
    <property type="evidence" value="ECO:0007669"/>
    <property type="project" value="TreeGrafter"/>
</dbReference>
<dbReference type="EMBL" id="CAJPEV010000178">
    <property type="protein sequence ID" value="CAG0881874.1"/>
    <property type="molecule type" value="Genomic_DNA"/>
</dbReference>
<feature type="transmembrane region" description="Helical" evidence="10">
    <location>
        <begin position="336"/>
        <end position="357"/>
    </location>
</feature>
<keyword evidence="7 10" id="KW-1133">Transmembrane helix</keyword>
<protein>
    <recommendedName>
        <fullName evidence="13">Transmembrane protein 43</fullName>
    </recommendedName>
</protein>
<evidence type="ECO:0000256" key="1">
    <source>
        <dbReference type="ARBA" id="ARBA00004127"/>
    </source>
</evidence>
<dbReference type="GO" id="GO:0005789">
    <property type="term" value="C:endoplasmic reticulum membrane"/>
    <property type="evidence" value="ECO:0007669"/>
    <property type="project" value="UniProtKB-SubCell"/>
</dbReference>
<organism evidence="11">
    <name type="scientific">Darwinula stevensoni</name>
    <dbReference type="NCBI Taxonomy" id="69355"/>
    <lineage>
        <taxon>Eukaryota</taxon>
        <taxon>Metazoa</taxon>
        <taxon>Ecdysozoa</taxon>
        <taxon>Arthropoda</taxon>
        <taxon>Crustacea</taxon>
        <taxon>Oligostraca</taxon>
        <taxon>Ostracoda</taxon>
        <taxon>Podocopa</taxon>
        <taxon>Podocopida</taxon>
        <taxon>Darwinulocopina</taxon>
        <taxon>Darwinuloidea</taxon>
        <taxon>Darwinulidae</taxon>
        <taxon>Darwinula</taxon>
    </lineage>
</organism>
<dbReference type="GO" id="GO:0006629">
    <property type="term" value="P:lipid metabolic process"/>
    <property type="evidence" value="ECO:0007669"/>
    <property type="project" value="TreeGrafter"/>
</dbReference>
<evidence type="ECO:0000313" key="11">
    <source>
        <dbReference type="EMBL" id="CAD7241794.1"/>
    </source>
</evidence>
<dbReference type="EMBL" id="LR899695">
    <property type="protein sequence ID" value="CAD7241794.1"/>
    <property type="molecule type" value="Genomic_DNA"/>
</dbReference>
<keyword evidence="9" id="KW-0539">Nucleus</keyword>
<keyword evidence="8 10" id="KW-0472">Membrane</keyword>
<evidence type="ECO:0000256" key="3">
    <source>
        <dbReference type="ARBA" id="ARBA00004586"/>
    </source>
</evidence>
<dbReference type="Proteomes" id="UP000677054">
    <property type="component" value="Unassembled WGS sequence"/>
</dbReference>
<evidence type="ECO:0000256" key="9">
    <source>
        <dbReference type="ARBA" id="ARBA00023242"/>
    </source>
</evidence>
<comment type="subcellular location">
    <subcellularLocation>
        <location evidence="1">Endomembrane system</location>
        <topology evidence="1">Multi-pass membrane protein</topology>
    </subcellularLocation>
    <subcellularLocation>
        <location evidence="3">Endoplasmic reticulum membrane</location>
    </subcellularLocation>
    <subcellularLocation>
        <location evidence="2">Nucleus envelope</location>
    </subcellularLocation>
</comment>
<proteinExistence type="inferred from homology"/>
<keyword evidence="5 10" id="KW-0812">Transmembrane</keyword>
<evidence type="ECO:0000256" key="5">
    <source>
        <dbReference type="ARBA" id="ARBA00022692"/>
    </source>
</evidence>
<comment type="similarity">
    <text evidence="4">Belongs to the TMEM43 family.</text>
</comment>
<feature type="transmembrane region" description="Helical" evidence="10">
    <location>
        <begin position="297"/>
        <end position="315"/>
    </location>
</feature>
<dbReference type="GO" id="GO:0071763">
    <property type="term" value="P:nuclear membrane organization"/>
    <property type="evidence" value="ECO:0007669"/>
    <property type="project" value="TreeGrafter"/>
</dbReference>
<evidence type="ECO:0008006" key="13">
    <source>
        <dbReference type="Google" id="ProtNLM"/>
    </source>
</evidence>
<keyword evidence="6" id="KW-0256">Endoplasmic reticulum</keyword>
<evidence type="ECO:0000256" key="7">
    <source>
        <dbReference type="ARBA" id="ARBA00022989"/>
    </source>
</evidence>
<gene>
    <name evidence="11" type="ORF">DSTB1V02_LOCUS1774</name>
</gene>
<sequence length="392" mass="44574">MLDGRQARRRGWWRSLSMVWLDMKRSPIPALLGFALLLGGLGIQVWNEDKAVRRAQDLDEGLADVTRIQASKIDLVNEGKLVYVVGRLNIPEPLEDPMHKVAIRAVKLRRRVQMFQWIEVENRIEEEQQDASSHSSYSYDQDWRDRLIDSSAFQFRYGHENPIKMPLETELQVASHVYVGAFHLSQHLIQGSFGHFHPLTGDEQPTDQRIKLHAGLYFHCEDLFKPRVGDIRIQFSYAGLADPHLPSMVSVLARQEGQELVPAVTRSGNLLFSLHEGQMSLEDLISMEHLANKSSTWVLRIVGSFLILLGTSFIQRPLLLLLPHVPIMREMVSGDGLSLAFSMSAFMSLLVIGLSWMWLRPKVAAILLVSAMFPAVWSRIRDTHEPAAMRSI</sequence>
<dbReference type="InterPro" id="IPR012430">
    <property type="entry name" value="TMEM43_fam"/>
</dbReference>
<evidence type="ECO:0000256" key="4">
    <source>
        <dbReference type="ARBA" id="ARBA00006627"/>
    </source>
</evidence>
<accession>A0A7R8X722</accession>
<feature type="transmembrane region" description="Helical" evidence="10">
    <location>
        <begin position="363"/>
        <end position="380"/>
    </location>
</feature>
<evidence type="ECO:0000256" key="8">
    <source>
        <dbReference type="ARBA" id="ARBA00023136"/>
    </source>
</evidence>
<dbReference type="Pfam" id="PF07787">
    <property type="entry name" value="TMEM43"/>
    <property type="match status" value="1"/>
</dbReference>
<evidence type="ECO:0000256" key="6">
    <source>
        <dbReference type="ARBA" id="ARBA00022824"/>
    </source>
</evidence>
<dbReference type="OrthoDB" id="410725at2759"/>
<reference evidence="11" key="1">
    <citation type="submission" date="2020-11" db="EMBL/GenBank/DDBJ databases">
        <authorList>
            <person name="Tran Van P."/>
        </authorList>
    </citation>
    <scope>NUCLEOTIDE SEQUENCE</scope>
</reference>
<dbReference type="PANTHER" id="PTHR13416:SF2">
    <property type="entry name" value="TRANSMEMBRANE PROTEIN 43"/>
    <property type="match status" value="1"/>
</dbReference>